<dbReference type="CDD" id="cd04301">
    <property type="entry name" value="NAT_SF"/>
    <property type="match status" value="1"/>
</dbReference>
<keyword evidence="2" id="KW-0689">Ribosomal protein</keyword>
<gene>
    <name evidence="2" type="ORF">FB391_1690</name>
</gene>
<dbReference type="Proteomes" id="UP000320235">
    <property type="component" value="Unassembled WGS sequence"/>
</dbReference>
<dbReference type="RefSeq" id="WP_246093421.1">
    <property type="nucleotide sequence ID" value="NZ_BAABLH010000004.1"/>
</dbReference>
<evidence type="ECO:0000259" key="1">
    <source>
        <dbReference type="PROSITE" id="PS51186"/>
    </source>
</evidence>
<sequence>MTGFATYEPDAGGRPAAPVSLRPATRGDVEAILRIELAAGRSAGSVGSAEGYRRAIADPDRCVLVAVLEGAEGPAVAGWAKTHHHLDVADPAPAGHYLAGITVDPAWRRRGIATALTDARLQWIGARSDEAFYVVNVQNRASIELHTRWGFTEVLRAPRLTGVEFEGGVGLLLRAFLDGGGGLQG</sequence>
<dbReference type="Pfam" id="PF00583">
    <property type="entry name" value="Acetyltransf_1"/>
    <property type="match status" value="1"/>
</dbReference>
<dbReference type="PANTHER" id="PTHR43072">
    <property type="entry name" value="N-ACETYLTRANSFERASE"/>
    <property type="match status" value="1"/>
</dbReference>
<organism evidence="2 3">
    <name type="scientific">Microbacterium kyungheense</name>
    <dbReference type="NCBI Taxonomy" id="1263636"/>
    <lineage>
        <taxon>Bacteria</taxon>
        <taxon>Bacillati</taxon>
        <taxon>Actinomycetota</taxon>
        <taxon>Actinomycetes</taxon>
        <taxon>Micrococcales</taxon>
        <taxon>Microbacteriaceae</taxon>
        <taxon>Microbacterium</taxon>
    </lineage>
</organism>
<evidence type="ECO:0000313" key="2">
    <source>
        <dbReference type="EMBL" id="TQM27664.1"/>
    </source>
</evidence>
<proteinExistence type="predicted"/>
<evidence type="ECO:0000313" key="3">
    <source>
        <dbReference type="Proteomes" id="UP000320235"/>
    </source>
</evidence>
<protein>
    <submittedName>
        <fullName evidence="2">Ribosomal protein S18 acetylase RimI-like enzyme</fullName>
    </submittedName>
</protein>
<dbReference type="PANTHER" id="PTHR43072:SF60">
    <property type="entry name" value="L-2,4-DIAMINOBUTYRIC ACID ACETYLTRANSFERASE"/>
    <property type="match status" value="1"/>
</dbReference>
<accession>A0A543F1H0</accession>
<dbReference type="PROSITE" id="PS51186">
    <property type="entry name" value="GNAT"/>
    <property type="match status" value="1"/>
</dbReference>
<reference evidence="2 3" key="1">
    <citation type="submission" date="2019-06" db="EMBL/GenBank/DDBJ databases">
        <title>Sequencing the genomes of 1000 actinobacteria strains.</title>
        <authorList>
            <person name="Klenk H.-P."/>
        </authorList>
    </citation>
    <scope>NUCLEOTIDE SEQUENCE [LARGE SCALE GENOMIC DNA]</scope>
    <source>
        <strain evidence="2 3">DSM 105492</strain>
    </source>
</reference>
<dbReference type="GO" id="GO:0005840">
    <property type="term" value="C:ribosome"/>
    <property type="evidence" value="ECO:0007669"/>
    <property type="project" value="UniProtKB-KW"/>
</dbReference>
<comment type="caution">
    <text evidence="2">The sequence shown here is derived from an EMBL/GenBank/DDBJ whole genome shotgun (WGS) entry which is preliminary data.</text>
</comment>
<feature type="domain" description="N-acetyltransferase" evidence="1">
    <location>
        <begin position="19"/>
        <end position="178"/>
    </location>
</feature>
<dbReference type="AlphaFoldDB" id="A0A543F1H0"/>
<dbReference type="SUPFAM" id="SSF55729">
    <property type="entry name" value="Acyl-CoA N-acyltransferases (Nat)"/>
    <property type="match status" value="1"/>
</dbReference>
<keyword evidence="2" id="KW-0687">Ribonucleoprotein</keyword>
<dbReference type="InterPro" id="IPR016181">
    <property type="entry name" value="Acyl_CoA_acyltransferase"/>
</dbReference>
<dbReference type="InterPro" id="IPR000182">
    <property type="entry name" value="GNAT_dom"/>
</dbReference>
<dbReference type="GO" id="GO:0016747">
    <property type="term" value="F:acyltransferase activity, transferring groups other than amino-acyl groups"/>
    <property type="evidence" value="ECO:0007669"/>
    <property type="project" value="InterPro"/>
</dbReference>
<dbReference type="EMBL" id="VFPE01000002">
    <property type="protein sequence ID" value="TQM27664.1"/>
    <property type="molecule type" value="Genomic_DNA"/>
</dbReference>
<keyword evidence="3" id="KW-1185">Reference proteome</keyword>
<name>A0A543F1H0_9MICO</name>
<dbReference type="Gene3D" id="3.40.630.30">
    <property type="match status" value="1"/>
</dbReference>